<dbReference type="GO" id="GO:0071897">
    <property type="term" value="P:DNA biosynthetic process"/>
    <property type="evidence" value="ECO:0007669"/>
    <property type="project" value="UniProtKB-KW"/>
</dbReference>
<feature type="binding site" evidence="8">
    <location>
        <begin position="100"/>
        <end position="103"/>
    </location>
    <ligand>
        <name>ATP</name>
        <dbReference type="ChEBI" id="CHEBI:30616"/>
    </ligand>
</feature>
<dbReference type="OrthoDB" id="9781579at2"/>
<dbReference type="Gene3D" id="3.30.60.20">
    <property type="match status" value="1"/>
</dbReference>
<dbReference type="GO" id="GO:0046104">
    <property type="term" value="P:thymidine metabolic process"/>
    <property type="evidence" value="ECO:0007669"/>
    <property type="project" value="TreeGrafter"/>
</dbReference>
<evidence type="ECO:0000256" key="6">
    <source>
        <dbReference type="ARBA" id="ARBA00022777"/>
    </source>
</evidence>
<dbReference type="Pfam" id="PF00265">
    <property type="entry name" value="TK"/>
    <property type="match status" value="1"/>
</dbReference>
<accession>A0A2S5RH95</accession>
<dbReference type="PROSITE" id="PS00603">
    <property type="entry name" value="TK_CELLULAR_TYPE"/>
    <property type="match status" value="1"/>
</dbReference>
<evidence type="ECO:0000256" key="7">
    <source>
        <dbReference type="ARBA" id="ARBA00022840"/>
    </source>
</evidence>
<dbReference type="GO" id="GO:0008270">
    <property type="term" value="F:zinc ion binding"/>
    <property type="evidence" value="ECO:0007669"/>
    <property type="project" value="UniProtKB-UniRule"/>
</dbReference>
<comment type="similarity">
    <text evidence="1 8 12">Belongs to the thymidine kinase family.</text>
</comment>
<dbReference type="PANTHER" id="PTHR11441">
    <property type="entry name" value="THYMIDINE KINASE"/>
    <property type="match status" value="1"/>
</dbReference>
<dbReference type="Proteomes" id="UP000239785">
    <property type="component" value="Unassembled WGS sequence"/>
</dbReference>
<keyword evidence="8" id="KW-0479">Metal-binding</keyword>
<dbReference type="GO" id="GO:0004797">
    <property type="term" value="F:thymidine kinase activity"/>
    <property type="evidence" value="ECO:0007669"/>
    <property type="project" value="UniProtKB-UniRule"/>
</dbReference>
<feature type="binding site" evidence="8">
    <location>
        <position position="195"/>
    </location>
    <ligand>
        <name>Zn(2+)</name>
        <dbReference type="ChEBI" id="CHEBI:29105"/>
    </ligand>
</feature>
<evidence type="ECO:0000256" key="1">
    <source>
        <dbReference type="ARBA" id="ARBA00007587"/>
    </source>
</evidence>
<dbReference type="InterPro" id="IPR027417">
    <property type="entry name" value="P-loop_NTPase"/>
</dbReference>
<dbReference type="EC" id="2.7.1.21" evidence="2 8"/>
<dbReference type="InterPro" id="IPR001267">
    <property type="entry name" value="Thymidine_kinase"/>
</dbReference>
<feature type="binding site" evidence="8">
    <location>
        <begin position="22"/>
        <end position="29"/>
    </location>
    <ligand>
        <name>ATP</name>
        <dbReference type="ChEBI" id="CHEBI:30616"/>
    </ligand>
</feature>
<comment type="caution">
    <text evidence="13">The sequence shown here is derived from an EMBL/GenBank/DDBJ whole genome shotgun (WGS) entry which is preliminary data.</text>
</comment>
<comment type="catalytic activity">
    <reaction evidence="8 11">
        <text>thymidine + ATP = dTMP + ADP + H(+)</text>
        <dbReference type="Rhea" id="RHEA:19129"/>
        <dbReference type="ChEBI" id="CHEBI:15378"/>
        <dbReference type="ChEBI" id="CHEBI:17748"/>
        <dbReference type="ChEBI" id="CHEBI:30616"/>
        <dbReference type="ChEBI" id="CHEBI:63528"/>
        <dbReference type="ChEBI" id="CHEBI:456216"/>
        <dbReference type="EC" id="2.7.1.21"/>
    </reaction>
</comment>
<dbReference type="GO" id="GO:0005829">
    <property type="term" value="C:cytosol"/>
    <property type="evidence" value="ECO:0007669"/>
    <property type="project" value="TreeGrafter"/>
</dbReference>
<comment type="subunit">
    <text evidence="8">Homotetramer.</text>
</comment>
<evidence type="ECO:0000256" key="10">
    <source>
        <dbReference type="PIRSR" id="PIRSR035805-2"/>
    </source>
</evidence>
<dbReference type="GO" id="GO:0005524">
    <property type="term" value="F:ATP binding"/>
    <property type="evidence" value="ECO:0007669"/>
    <property type="project" value="UniProtKB-UniRule"/>
</dbReference>
<dbReference type="PIRSF" id="PIRSF035805">
    <property type="entry name" value="TK_cell"/>
    <property type="match status" value="1"/>
</dbReference>
<keyword evidence="5 8" id="KW-0547">Nucleotide-binding</keyword>
<dbReference type="NCBIfam" id="NF003296">
    <property type="entry name" value="PRK04296.1-1"/>
    <property type="match status" value="1"/>
</dbReference>
<reference evidence="13 14" key="1">
    <citation type="submission" date="2017-11" db="EMBL/GenBank/DDBJ databases">
        <title>Genome sequence of Mesoplasma corruscae ELCA-2 (ATCC 49579).</title>
        <authorList>
            <person name="Lo W.-S."/>
            <person name="Kuo C.-H."/>
        </authorList>
    </citation>
    <scope>NUCLEOTIDE SEQUENCE [LARGE SCALE GENOMIC DNA]</scope>
    <source>
        <strain evidence="13 14">ELCA-2</strain>
    </source>
</reference>
<keyword evidence="8" id="KW-0862">Zinc</keyword>
<evidence type="ECO:0000256" key="2">
    <source>
        <dbReference type="ARBA" id="ARBA00012118"/>
    </source>
</evidence>
<keyword evidence="3 8" id="KW-0237">DNA synthesis</keyword>
<keyword evidence="7 8" id="KW-0067">ATP-binding</keyword>
<comment type="subcellular location">
    <subcellularLocation>
        <location evidence="8">Cytoplasm</location>
    </subcellularLocation>
</comment>
<feature type="binding site" evidence="8">
    <location>
        <position position="198"/>
    </location>
    <ligand>
        <name>Zn(2+)</name>
        <dbReference type="ChEBI" id="CHEBI:29105"/>
    </ligand>
</feature>
<dbReference type="PANTHER" id="PTHR11441:SF0">
    <property type="entry name" value="THYMIDINE KINASE, CYTOSOLIC"/>
    <property type="match status" value="1"/>
</dbReference>
<sequence>MIPKNEFNIPKNNLGWIELITGCMFAGKTEEFIKRLNRHAYAKKNIITFKPIIDDRYSKENVASHSGTKLISSPVKDTNELKKVFAKQNAINPIDVVGIDEVQFFDEAIVDYINELADSGIIVIVTGLDKDFKCVPFKNVDRLLPLAEMVDKLTAICVKCGNFANRTQRIIDGKPAKWSSPLILVDGNDSYEARCRNCYILNKEK</sequence>
<evidence type="ECO:0000256" key="9">
    <source>
        <dbReference type="PIRSR" id="PIRSR035805-1"/>
    </source>
</evidence>
<evidence type="ECO:0000256" key="8">
    <source>
        <dbReference type="HAMAP-Rule" id="MF_00124"/>
    </source>
</evidence>
<dbReference type="HAMAP" id="MF_00124">
    <property type="entry name" value="Thymidine_kinase"/>
    <property type="match status" value="1"/>
</dbReference>
<gene>
    <name evidence="8 13" type="primary">tdk</name>
    <name evidence="13" type="ORF">MCORR_v1c03370</name>
</gene>
<dbReference type="InterPro" id="IPR020633">
    <property type="entry name" value="Thymidine_kinase_CS"/>
</dbReference>
<keyword evidence="14" id="KW-1185">Reference proteome</keyword>
<dbReference type="SUPFAM" id="SSF52540">
    <property type="entry name" value="P-loop containing nucleoside triphosphate hydrolases"/>
    <property type="match status" value="1"/>
</dbReference>
<evidence type="ECO:0000256" key="12">
    <source>
        <dbReference type="RuleBase" id="RU004165"/>
    </source>
</evidence>
<evidence type="ECO:0000256" key="3">
    <source>
        <dbReference type="ARBA" id="ARBA00022634"/>
    </source>
</evidence>
<dbReference type="Gene3D" id="3.40.50.300">
    <property type="entry name" value="P-loop containing nucleotide triphosphate hydrolases"/>
    <property type="match status" value="1"/>
</dbReference>
<feature type="binding site" evidence="8">
    <location>
        <position position="157"/>
    </location>
    <ligand>
        <name>Zn(2+)</name>
        <dbReference type="ChEBI" id="CHEBI:29105"/>
    </ligand>
</feature>
<evidence type="ECO:0000256" key="11">
    <source>
        <dbReference type="RuleBase" id="RU000544"/>
    </source>
</evidence>
<evidence type="ECO:0000256" key="4">
    <source>
        <dbReference type="ARBA" id="ARBA00022679"/>
    </source>
</evidence>
<evidence type="ECO:0000256" key="5">
    <source>
        <dbReference type="ARBA" id="ARBA00022741"/>
    </source>
</evidence>
<dbReference type="SUPFAM" id="SSF57716">
    <property type="entry name" value="Glucocorticoid receptor-like (DNA-binding domain)"/>
    <property type="match status" value="1"/>
</dbReference>
<dbReference type="RefSeq" id="WP_104207875.1">
    <property type="nucleotide sequence ID" value="NZ_PHNF01000001.1"/>
</dbReference>
<keyword evidence="8" id="KW-0963">Cytoplasm</keyword>
<organism evidence="13 14">
    <name type="scientific">Mesoplasma corruscae</name>
    <dbReference type="NCBI Taxonomy" id="216874"/>
    <lineage>
        <taxon>Bacteria</taxon>
        <taxon>Bacillati</taxon>
        <taxon>Mycoplasmatota</taxon>
        <taxon>Mollicutes</taxon>
        <taxon>Entomoplasmatales</taxon>
        <taxon>Entomoplasmataceae</taxon>
        <taxon>Mesoplasma</taxon>
    </lineage>
</organism>
<feature type="binding site" evidence="8">
    <location>
        <position position="160"/>
    </location>
    <ligand>
        <name>Zn(2+)</name>
        <dbReference type="ChEBI" id="CHEBI:29105"/>
    </ligand>
</feature>
<feature type="binding site" evidence="10">
    <location>
        <position position="191"/>
    </location>
    <ligand>
        <name>substrate</name>
    </ligand>
</feature>
<feature type="active site" description="Proton acceptor" evidence="8 9">
    <location>
        <position position="101"/>
    </location>
</feature>
<keyword evidence="4 8" id="KW-0808">Transferase</keyword>
<evidence type="ECO:0000313" key="14">
    <source>
        <dbReference type="Proteomes" id="UP000239785"/>
    </source>
</evidence>
<dbReference type="AlphaFoldDB" id="A0A2S5RH95"/>
<protein>
    <recommendedName>
        <fullName evidence="2 8">Thymidine kinase</fullName>
        <ecNumber evidence="2 8">2.7.1.21</ecNumber>
    </recommendedName>
</protein>
<dbReference type="EMBL" id="PHNF01000001">
    <property type="protein sequence ID" value="PPE06706.1"/>
    <property type="molecule type" value="Genomic_DNA"/>
</dbReference>
<proteinExistence type="inferred from homology"/>
<name>A0A2S5RH95_9MOLU</name>
<evidence type="ECO:0000313" key="13">
    <source>
        <dbReference type="EMBL" id="PPE06706.1"/>
    </source>
</evidence>
<keyword evidence="6 8" id="KW-0418">Kinase</keyword>